<evidence type="ECO:0000256" key="4">
    <source>
        <dbReference type="ARBA" id="ARBA00022833"/>
    </source>
</evidence>
<dbReference type="InterPro" id="IPR004470">
    <property type="entry name" value="ZPR1-like_arc"/>
</dbReference>
<organism evidence="6">
    <name type="scientific">Candidatus Syntropharchaeum butanivorans</name>
    <dbReference type="NCBI Taxonomy" id="1839936"/>
    <lineage>
        <taxon>Archaea</taxon>
        <taxon>Methanobacteriati</taxon>
        <taxon>Methanobacteriota</taxon>
        <taxon>Stenosarchaea group</taxon>
        <taxon>Methanomicrobia</taxon>
        <taxon>Methanosarcinales</taxon>
        <taxon>ANME-2 cluster</taxon>
        <taxon>Candidatus Syntropharchaeum</taxon>
    </lineage>
</organism>
<dbReference type="InterPro" id="IPR004457">
    <property type="entry name" value="Znf_ZPR1"/>
</dbReference>
<gene>
    <name evidence="6" type="ORF">ENI32_00475</name>
</gene>
<dbReference type="InterPro" id="IPR042451">
    <property type="entry name" value="ZPR1_A/B_dom"/>
</dbReference>
<comment type="caution">
    <text evidence="6">The sequence shown here is derived from an EMBL/GenBank/DDBJ whole genome shotgun (WGS) entry which is preliminary data.</text>
</comment>
<dbReference type="PANTHER" id="PTHR10876:SF0">
    <property type="entry name" value="ZINC FINGER PROTEIN ZPR1"/>
    <property type="match status" value="1"/>
</dbReference>
<dbReference type="Pfam" id="PF03367">
    <property type="entry name" value="Zn_ribbon_ZPR1"/>
    <property type="match status" value="1"/>
</dbReference>
<evidence type="ECO:0000313" key="6">
    <source>
        <dbReference type="EMBL" id="HEC56355.1"/>
    </source>
</evidence>
<dbReference type="Pfam" id="PF22794">
    <property type="entry name" value="jr-ZPR1"/>
    <property type="match status" value="1"/>
</dbReference>
<accession>A0A7J2RZ25</accession>
<keyword evidence="3" id="KW-0863">Zinc-finger</keyword>
<keyword evidence="4" id="KW-0862">Zinc</keyword>
<dbReference type="SMART" id="SM00709">
    <property type="entry name" value="Zpr1"/>
    <property type="match status" value="1"/>
</dbReference>
<dbReference type="GO" id="GO:0008270">
    <property type="term" value="F:zinc ion binding"/>
    <property type="evidence" value="ECO:0007669"/>
    <property type="project" value="UniProtKB-KW"/>
</dbReference>
<dbReference type="InterPro" id="IPR042452">
    <property type="entry name" value="ZPR1_Znf1/2"/>
</dbReference>
<dbReference type="NCBIfam" id="TIGR00340">
    <property type="entry name" value="zpr1_rel"/>
    <property type="match status" value="1"/>
</dbReference>
<keyword evidence="2" id="KW-0479">Metal-binding</keyword>
<dbReference type="PANTHER" id="PTHR10876">
    <property type="entry name" value="ZINC FINGER PROTEIN ZPR1"/>
    <property type="match status" value="1"/>
</dbReference>
<comment type="similarity">
    <text evidence="1">Belongs to the ZPR1 family.</text>
</comment>
<dbReference type="EMBL" id="DRIE01000008">
    <property type="protein sequence ID" value="HEC56355.1"/>
    <property type="molecule type" value="Genomic_DNA"/>
</dbReference>
<evidence type="ECO:0000259" key="5">
    <source>
        <dbReference type="SMART" id="SM00709"/>
    </source>
</evidence>
<name>A0A7J2RZ25_9EURY</name>
<feature type="domain" description="Zinc finger ZPR1-type" evidence="5">
    <location>
        <begin position="24"/>
        <end position="181"/>
    </location>
</feature>
<dbReference type="Gene3D" id="2.20.25.420">
    <property type="entry name" value="ZPR1, zinc finger domain"/>
    <property type="match status" value="1"/>
</dbReference>
<dbReference type="Proteomes" id="UP000885936">
    <property type="component" value="Unassembled WGS sequence"/>
</dbReference>
<evidence type="ECO:0000256" key="1">
    <source>
        <dbReference type="ARBA" id="ARBA00008354"/>
    </source>
</evidence>
<dbReference type="InterPro" id="IPR040141">
    <property type="entry name" value="ZPR1"/>
</dbReference>
<evidence type="ECO:0000256" key="3">
    <source>
        <dbReference type="ARBA" id="ARBA00022771"/>
    </source>
</evidence>
<dbReference type="InterPro" id="IPR056180">
    <property type="entry name" value="ZPR1_jr_dom"/>
</dbReference>
<dbReference type="Gene3D" id="2.60.120.1040">
    <property type="entry name" value="ZPR1, A/B domain"/>
    <property type="match status" value="1"/>
</dbReference>
<reference evidence="6" key="1">
    <citation type="journal article" date="2020" name="mSystems">
        <title>Genome- and Community-Level Interaction Insights into Carbon Utilization and Element Cycling Functions of Hydrothermarchaeota in Hydrothermal Sediment.</title>
        <authorList>
            <person name="Zhou Z."/>
            <person name="Liu Y."/>
            <person name="Xu W."/>
            <person name="Pan J."/>
            <person name="Luo Z.H."/>
            <person name="Li M."/>
        </authorList>
    </citation>
    <scope>NUCLEOTIDE SEQUENCE [LARGE SCALE GENOMIC DNA]</scope>
    <source>
        <strain evidence="6">HyVt-386</strain>
    </source>
</reference>
<sequence>MSRSTAENLSENIDPGESPLSLRQPCPICGSEMEVTFTPITIPYFGDAISVRSTCECGYRHSDVMIVSDSKASKFELEISSCEDLSIRVIRSTTGRIEIPELGIEIKPGPAAESFISNVEGVLSRIQEVLRMTRDWAVKEGDDERLAEIDRVSGMIEEVKKGKLPVTLIIEDRLGNSAILSEKAKKWEMEEDL</sequence>
<protein>
    <submittedName>
        <fullName evidence="6">ZPR1 zinc finger domain-containing protein</fullName>
    </submittedName>
</protein>
<dbReference type="NCBIfam" id="TIGR00310">
    <property type="entry name" value="ZPR1_znf"/>
    <property type="match status" value="1"/>
</dbReference>
<proteinExistence type="inferred from homology"/>
<evidence type="ECO:0000256" key="2">
    <source>
        <dbReference type="ARBA" id="ARBA00022723"/>
    </source>
</evidence>
<dbReference type="AlphaFoldDB" id="A0A7J2RZ25"/>